<evidence type="ECO:0000256" key="6">
    <source>
        <dbReference type="SAM" id="MobiDB-lite"/>
    </source>
</evidence>
<keyword evidence="8" id="KW-0378">Hydrolase</keyword>
<dbReference type="EC" id="3.4.21.-" evidence="8"/>
<comment type="subcellular location">
    <subcellularLocation>
        <location evidence="1">Membrane</location>
        <topology evidence="1">Multi-pass membrane protein</topology>
    </subcellularLocation>
</comment>
<sequence length="369" mass="41193">MSSGNHGKINLSLKDVKHLQVQFSKAATDKLNLYLPTADESDPLKGRVSSLVNDFIYEIFEASKDSLDIDELKEGEQNTLRSLLENPTNEVEPFDFSLQDQVRKAYQEVERETIKLTKMRREKPLEIKQNYEDSFNQSLSKIDSLQKELHELQNGGDDDNDNNEQDELDEHEKLYNEGVKLRLSDLIADYEESLGDLKTVKDVLLAVATALPYSFLGVLLFPNTKVLGASLIKPTFQITPTYSLPTIFTPFGPLILISIILPGSSFFGHLFGLIAGYALAFGYLGKLAPPSKVIEWIETKLDGLINLIPSIFIYYREVEAKNLRENTDYVSLLGQSESILPTTNPNVTSTTTPATSNPTFQGQGHVLGA</sequence>
<evidence type="ECO:0000256" key="1">
    <source>
        <dbReference type="ARBA" id="ARBA00004141"/>
    </source>
</evidence>
<dbReference type="eggNOG" id="KOG2632">
    <property type="taxonomic scope" value="Eukaryota"/>
</dbReference>
<evidence type="ECO:0000256" key="3">
    <source>
        <dbReference type="ARBA" id="ARBA00022989"/>
    </source>
</evidence>
<dbReference type="HOGENOM" id="CLU_750505_0_0_1"/>
<reference evidence="8 9" key="1">
    <citation type="journal article" date="2012" name="Eukaryot. Cell">
        <title>Draft genome sequence of Wickerhamomyces ciferrii NRRL Y-1031 F-60-10.</title>
        <authorList>
            <person name="Schneider J."/>
            <person name="Andrea H."/>
            <person name="Blom J."/>
            <person name="Jaenicke S."/>
            <person name="Ruckert C."/>
            <person name="Schorsch C."/>
            <person name="Szczepanowski R."/>
            <person name="Farwick M."/>
            <person name="Goesmann A."/>
            <person name="Puhler A."/>
            <person name="Schaffer S."/>
            <person name="Tauch A."/>
            <person name="Kohler T."/>
            <person name="Brinkrolf K."/>
        </authorList>
    </citation>
    <scope>NUCLEOTIDE SEQUENCE [LARGE SCALE GENOMIC DNA]</scope>
    <source>
        <strain evidence="9">ATCC 14091 / BCRC 22168 / CBS 111 / JCM 3599 / NBRC 0793 / NRRL Y-1031 F-60-10</strain>
    </source>
</reference>
<dbReference type="GO" id="GO:0000070">
    <property type="term" value="P:mitotic sister chromatid segregation"/>
    <property type="evidence" value="ECO:0007669"/>
    <property type="project" value="InterPro"/>
</dbReference>
<dbReference type="PANTHER" id="PTHR31749:SF3">
    <property type="entry name" value="KINETOCHORE-ASSOCIATED PROTEIN NSL1 HOMOLOG"/>
    <property type="match status" value="1"/>
</dbReference>
<keyword evidence="4 7" id="KW-0472">Membrane</keyword>
<keyword evidence="3 7" id="KW-1133">Transmembrane helix</keyword>
<dbReference type="GO" id="GO:0016787">
    <property type="term" value="F:hydrolase activity"/>
    <property type="evidence" value="ECO:0007669"/>
    <property type="project" value="UniProtKB-KW"/>
</dbReference>
<dbReference type="EMBL" id="CAIF01000179">
    <property type="protein sequence ID" value="CCH45089.1"/>
    <property type="molecule type" value="Genomic_DNA"/>
</dbReference>
<feature type="compositionally biased region" description="Low complexity" evidence="6">
    <location>
        <begin position="341"/>
        <end position="359"/>
    </location>
</feature>
<feature type="transmembrane region" description="Helical" evidence="7">
    <location>
        <begin position="203"/>
        <end position="221"/>
    </location>
</feature>
<feature type="transmembrane region" description="Helical" evidence="7">
    <location>
        <begin position="242"/>
        <end position="260"/>
    </location>
</feature>
<feature type="transmembrane region" description="Helical" evidence="7">
    <location>
        <begin position="266"/>
        <end position="284"/>
    </location>
</feature>
<accession>K0KUI2</accession>
<name>K0KUI2_WICCF</name>
<keyword evidence="2 7" id="KW-0812">Transmembrane</keyword>
<dbReference type="PANTHER" id="PTHR31749">
    <property type="entry name" value="KINETOCHORE-ASSOCIATED PROTEIN NSL1 HOMOLOG"/>
    <property type="match status" value="1"/>
</dbReference>
<dbReference type="InterPro" id="IPR035952">
    <property type="entry name" value="Rhomboid-like_sf"/>
</dbReference>
<keyword evidence="5" id="KW-0175">Coiled coil</keyword>
<feature type="region of interest" description="Disordered" evidence="6">
    <location>
        <begin position="341"/>
        <end position="369"/>
    </location>
</feature>
<gene>
    <name evidence="8" type="ORF">BN7_4667</name>
</gene>
<evidence type="ECO:0000256" key="2">
    <source>
        <dbReference type="ARBA" id="ARBA00022692"/>
    </source>
</evidence>
<protein>
    <submittedName>
        <fullName evidence="8">Rhomboid protein 2</fullName>
        <ecNumber evidence="8">3.4.21.-</ecNumber>
    </submittedName>
</protein>
<evidence type="ECO:0000256" key="4">
    <source>
        <dbReference type="ARBA" id="ARBA00023136"/>
    </source>
</evidence>
<dbReference type="AlphaFoldDB" id="K0KUI2"/>
<dbReference type="GO" id="GO:0016020">
    <property type="term" value="C:membrane"/>
    <property type="evidence" value="ECO:0007669"/>
    <property type="project" value="UniProtKB-SubCell"/>
</dbReference>
<evidence type="ECO:0000313" key="9">
    <source>
        <dbReference type="Proteomes" id="UP000009328"/>
    </source>
</evidence>
<comment type="caution">
    <text evidence="8">The sequence shown here is derived from an EMBL/GenBank/DDBJ whole genome shotgun (WGS) entry which is preliminary data.</text>
</comment>
<dbReference type="GO" id="GO:0000444">
    <property type="term" value="C:MIS12/MIND type complex"/>
    <property type="evidence" value="ECO:0007669"/>
    <property type="project" value="TreeGrafter"/>
</dbReference>
<keyword evidence="9" id="KW-1185">Reference proteome</keyword>
<dbReference type="InParanoid" id="K0KUI2"/>
<proteinExistence type="predicted"/>
<dbReference type="InterPro" id="IPR013950">
    <property type="entry name" value="Mis14/Nsl1"/>
</dbReference>
<evidence type="ECO:0000313" key="8">
    <source>
        <dbReference type="EMBL" id="CCH45089.1"/>
    </source>
</evidence>
<dbReference type="Pfam" id="PF08641">
    <property type="entry name" value="Mis14"/>
    <property type="match status" value="1"/>
</dbReference>
<feature type="coiled-coil region" evidence="5">
    <location>
        <begin position="102"/>
        <end position="155"/>
    </location>
</feature>
<dbReference type="Proteomes" id="UP000009328">
    <property type="component" value="Unassembled WGS sequence"/>
</dbReference>
<dbReference type="SUPFAM" id="SSF144091">
    <property type="entry name" value="Rhomboid-like"/>
    <property type="match status" value="1"/>
</dbReference>
<evidence type="ECO:0000256" key="7">
    <source>
        <dbReference type="SAM" id="Phobius"/>
    </source>
</evidence>
<organism evidence="8 9">
    <name type="scientific">Wickerhamomyces ciferrii (strain ATCC 14091 / BCRC 22168 / CBS 111 / JCM 3599 / NBRC 0793 / NRRL Y-1031 F-60-10)</name>
    <name type="common">Yeast</name>
    <name type="synonym">Pichia ciferrii</name>
    <dbReference type="NCBI Taxonomy" id="1206466"/>
    <lineage>
        <taxon>Eukaryota</taxon>
        <taxon>Fungi</taxon>
        <taxon>Dikarya</taxon>
        <taxon>Ascomycota</taxon>
        <taxon>Saccharomycotina</taxon>
        <taxon>Saccharomycetes</taxon>
        <taxon>Phaffomycetales</taxon>
        <taxon>Wickerhamomycetaceae</taxon>
        <taxon>Wickerhamomyces</taxon>
    </lineage>
</organism>
<evidence type="ECO:0000256" key="5">
    <source>
        <dbReference type="SAM" id="Coils"/>
    </source>
</evidence>
<dbReference type="STRING" id="1206466.K0KUI2"/>